<evidence type="ECO:0000256" key="5">
    <source>
        <dbReference type="ARBA" id="ARBA00022553"/>
    </source>
</evidence>
<dbReference type="AlphaFoldDB" id="A0A1G7Z2M4"/>
<dbReference type="PROSITE" id="PS50109">
    <property type="entry name" value="HIS_KIN"/>
    <property type="match status" value="1"/>
</dbReference>
<dbReference type="InterPro" id="IPR048760">
    <property type="entry name" value="VP0354-like_sensor_dom"/>
</dbReference>
<proteinExistence type="predicted"/>
<feature type="domain" description="Histidine kinase" evidence="9">
    <location>
        <begin position="405"/>
        <end position="636"/>
    </location>
</feature>
<feature type="transmembrane region" description="Helical" evidence="8">
    <location>
        <begin position="21"/>
        <end position="40"/>
    </location>
</feature>
<dbReference type="InterPro" id="IPR003661">
    <property type="entry name" value="HisK_dim/P_dom"/>
</dbReference>
<dbReference type="InterPro" id="IPR005467">
    <property type="entry name" value="His_kinase_dom"/>
</dbReference>
<dbReference type="Proteomes" id="UP000198606">
    <property type="component" value="Unassembled WGS sequence"/>
</dbReference>
<dbReference type="SMART" id="SM00388">
    <property type="entry name" value="HisKA"/>
    <property type="match status" value="1"/>
</dbReference>
<dbReference type="SUPFAM" id="SSF47384">
    <property type="entry name" value="Homodimeric domain of signal transducing histidine kinase"/>
    <property type="match status" value="1"/>
</dbReference>
<keyword evidence="8" id="KW-0472">Membrane</keyword>
<keyword evidence="4" id="KW-1003">Cell membrane</keyword>
<dbReference type="InterPro" id="IPR029151">
    <property type="entry name" value="Sensor-like_sf"/>
</dbReference>
<evidence type="ECO:0000259" key="9">
    <source>
        <dbReference type="PROSITE" id="PS50109"/>
    </source>
</evidence>
<keyword evidence="10" id="KW-0418">Kinase</keyword>
<dbReference type="Pfam" id="PF02518">
    <property type="entry name" value="HATPase_c"/>
    <property type="match status" value="1"/>
</dbReference>
<comment type="subcellular location">
    <subcellularLocation>
        <location evidence="2">Cell membrane</location>
        <topology evidence="2">Multi-pass membrane protein</topology>
    </subcellularLocation>
</comment>
<dbReference type="Gene3D" id="3.30.450.20">
    <property type="entry name" value="PAS domain"/>
    <property type="match status" value="2"/>
</dbReference>
<gene>
    <name evidence="10" type="ORF">SAMN05216588_102180</name>
</gene>
<evidence type="ECO:0000256" key="3">
    <source>
        <dbReference type="ARBA" id="ARBA00012438"/>
    </source>
</evidence>
<evidence type="ECO:0000256" key="1">
    <source>
        <dbReference type="ARBA" id="ARBA00000085"/>
    </source>
</evidence>
<dbReference type="InterPro" id="IPR036890">
    <property type="entry name" value="HATPase_C_sf"/>
</dbReference>
<dbReference type="STRING" id="29435.SAMN05216588_102180"/>
<dbReference type="EC" id="2.7.13.3" evidence="3"/>
<dbReference type="SMART" id="SM00387">
    <property type="entry name" value="HATPase_c"/>
    <property type="match status" value="1"/>
</dbReference>
<dbReference type="CDD" id="cd00075">
    <property type="entry name" value="HATPase"/>
    <property type="match status" value="1"/>
</dbReference>
<keyword evidence="6 8" id="KW-0812">Transmembrane</keyword>
<dbReference type="PANTHER" id="PTHR43065">
    <property type="entry name" value="SENSOR HISTIDINE KINASE"/>
    <property type="match status" value="1"/>
</dbReference>
<evidence type="ECO:0000256" key="4">
    <source>
        <dbReference type="ARBA" id="ARBA00022475"/>
    </source>
</evidence>
<dbReference type="InterPro" id="IPR004358">
    <property type="entry name" value="Sig_transdc_His_kin-like_C"/>
</dbReference>
<evidence type="ECO:0000313" key="10">
    <source>
        <dbReference type="EMBL" id="SDH03021.1"/>
    </source>
</evidence>
<evidence type="ECO:0000313" key="11">
    <source>
        <dbReference type="Proteomes" id="UP000198606"/>
    </source>
</evidence>
<dbReference type="GO" id="GO:0005886">
    <property type="term" value="C:plasma membrane"/>
    <property type="evidence" value="ECO:0007669"/>
    <property type="project" value="UniProtKB-SubCell"/>
</dbReference>
<keyword evidence="10" id="KW-0808">Transferase</keyword>
<dbReference type="PRINTS" id="PR00344">
    <property type="entry name" value="BCTRLSENSOR"/>
</dbReference>
<dbReference type="CDD" id="cd00082">
    <property type="entry name" value="HisKA"/>
    <property type="match status" value="1"/>
</dbReference>
<evidence type="ECO:0000256" key="2">
    <source>
        <dbReference type="ARBA" id="ARBA00004651"/>
    </source>
</evidence>
<name>A0A1G7Z2M4_9GAMM</name>
<dbReference type="InterPro" id="IPR036097">
    <property type="entry name" value="HisK_dim/P_sf"/>
</dbReference>
<protein>
    <recommendedName>
        <fullName evidence="3">histidine kinase</fullName>
        <ecNumber evidence="3">2.7.13.3</ecNumber>
    </recommendedName>
</protein>
<dbReference type="SUPFAM" id="SSF103190">
    <property type="entry name" value="Sensory domain-like"/>
    <property type="match status" value="2"/>
</dbReference>
<comment type="catalytic activity">
    <reaction evidence="1">
        <text>ATP + protein L-histidine = ADP + protein N-phospho-L-histidine.</text>
        <dbReference type="EC" id="2.7.13.3"/>
    </reaction>
</comment>
<evidence type="ECO:0000256" key="7">
    <source>
        <dbReference type="ARBA" id="ARBA00022989"/>
    </source>
</evidence>
<keyword evidence="5" id="KW-0597">Phosphoprotein</keyword>
<dbReference type="EMBL" id="FNDG01000002">
    <property type="protein sequence ID" value="SDH03021.1"/>
    <property type="molecule type" value="Genomic_DNA"/>
</dbReference>
<dbReference type="Gene3D" id="1.10.287.130">
    <property type="match status" value="1"/>
</dbReference>
<dbReference type="Gene3D" id="3.30.565.10">
    <property type="entry name" value="Histidine kinase-like ATPase, C-terminal domain"/>
    <property type="match status" value="1"/>
</dbReference>
<evidence type="ECO:0000256" key="6">
    <source>
        <dbReference type="ARBA" id="ARBA00022692"/>
    </source>
</evidence>
<dbReference type="SUPFAM" id="SSF55874">
    <property type="entry name" value="ATPase domain of HSP90 chaperone/DNA topoisomerase II/histidine kinase"/>
    <property type="match status" value="1"/>
</dbReference>
<dbReference type="Pfam" id="PF21623">
    <property type="entry name" value="HK_sensor_dom_bact"/>
    <property type="match status" value="1"/>
</dbReference>
<accession>A0A1G7Z2M4</accession>
<dbReference type="GO" id="GO:0000155">
    <property type="term" value="F:phosphorelay sensor kinase activity"/>
    <property type="evidence" value="ECO:0007669"/>
    <property type="project" value="InterPro"/>
</dbReference>
<dbReference type="InterPro" id="IPR003594">
    <property type="entry name" value="HATPase_dom"/>
</dbReference>
<evidence type="ECO:0000256" key="8">
    <source>
        <dbReference type="SAM" id="Phobius"/>
    </source>
</evidence>
<organism evidence="10 11">
    <name type="scientific">Phytopseudomonas flavescens</name>
    <dbReference type="NCBI Taxonomy" id="29435"/>
    <lineage>
        <taxon>Bacteria</taxon>
        <taxon>Pseudomonadati</taxon>
        <taxon>Pseudomonadota</taxon>
        <taxon>Gammaproteobacteria</taxon>
        <taxon>Pseudomonadales</taxon>
        <taxon>Pseudomonadaceae</taxon>
        <taxon>Phytopseudomonas</taxon>
    </lineage>
</organism>
<reference evidence="10 11" key="1">
    <citation type="submission" date="2016-10" db="EMBL/GenBank/DDBJ databases">
        <authorList>
            <person name="de Groot N.N."/>
        </authorList>
    </citation>
    <scope>NUCLEOTIDE SEQUENCE [LARGE SCALE GENOMIC DNA]</scope>
    <source>
        <strain evidence="10 11">LMG 18387</strain>
    </source>
</reference>
<keyword evidence="7 8" id="KW-1133">Transmembrane helix</keyword>
<sequence>MIRRRAAGLHRVLSRPLPRNLLVLFLPWSLLIIVLSVLLYERMLDDRLEPLLEAQNDSLAEGVAVLERHLASLGGDLQFLSQQPLLRRALKSPSDDSYAALGELFIEFSNSRGVYQRIRWLDETGMERVRVDAVSGTALPVETVNLQNDSAAYYFVETMRLYRGESYLSRFDLDRQYRADGSIAALVPVLRAAVPVFSERGERRGVLILDYRAARLLGRLQETSEAYGGSLQLLDHEGYWMLGERPEQAWGFLLGKPELTLSSSQPTSWQKLQQDQRGSFIDSAGFWTYNHFHPGDGNKASSNAADHWLLLSHLAAKHLDALRWEVLWRVLLFFGILQGLGLLISVRRAIDEAERLRAEHGLHVSSQALAFSNEQLQRTIDQLQRTRRALLQAEKLSSLGTMVAGVAHELNTPIGAASVAASTLEKASQDFQAGMREGLKRAALDRFVQRTDDGLGIILTSLERMSQLTRAFKQLASDRASTERRHFDLRELVDEVVLLLQPKLRQSPHRIQVDVSPGLILDSYPGPLGQILQNLIDNALVHAFDPGVKGMVTVRGQVDEARRQCVIEVSDDGRGMSQDLQARIFDPFFTTRRGQGGTGLGLHITHQLAVDILGAQLDVDSAPGQGSRFSLRLDLG</sequence>